<comment type="caution">
    <text evidence="4">The sequence shown here is derived from an EMBL/GenBank/DDBJ whole genome shotgun (WGS) entry which is preliminary data.</text>
</comment>
<dbReference type="PANTHER" id="PTHR46560:SF5">
    <property type="entry name" value="CYPHER, ISOFORM B"/>
    <property type="match status" value="1"/>
</dbReference>
<dbReference type="OrthoDB" id="6120661at2759"/>
<gene>
    <name evidence="4" type="ORF">C0Q70_02787</name>
</gene>
<evidence type="ECO:0000259" key="3">
    <source>
        <dbReference type="PROSITE" id="PS51034"/>
    </source>
</evidence>
<feature type="domain" description="ZP" evidence="3">
    <location>
        <begin position="214"/>
        <end position="469"/>
    </location>
</feature>
<evidence type="ECO:0000313" key="5">
    <source>
        <dbReference type="Proteomes" id="UP000245119"/>
    </source>
</evidence>
<evidence type="ECO:0000313" key="4">
    <source>
        <dbReference type="EMBL" id="PVD35818.1"/>
    </source>
</evidence>
<dbReference type="EMBL" id="PZQS01000002">
    <property type="protein sequence ID" value="PVD35818.1"/>
    <property type="molecule type" value="Genomic_DNA"/>
</dbReference>
<dbReference type="InterPro" id="IPR055355">
    <property type="entry name" value="ZP-C"/>
</dbReference>
<proteinExistence type="predicted"/>
<feature type="region of interest" description="Disordered" evidence="1">
    <location>
        <begin position="529"/>
        <end position="554"/>
    </location>
</feature>
<dbReference type="InterPro" id="IPR001507">
    <property type="entry name" value="ZP_dom"/>
</dbReference>
<dbReference type="PROSITE" id="PS51034">
    <property type="entry name" value="ZP_2"/>
    <property type="match status" value="1"/>
</dbReference>
<feature type="transmembrane region" description="Helical" evidence="2">
    <location>
        <begin position="496"/>
        <end position="520"/>
    </location>
</feature>
<organism evidence="4 5">
    <name type="scientific">Pomacea canaliculata</name>
    <name type="common">Golden apple snail</name>
    <dbReference type="NCBI Taxonomy" id="400727"/>
    <lineage>
        <taxon>Eukaryota</taxon>
        <taxon>Metazoa</taxon>
        <taxon>Spiralia</taxon>
        <taxon>Lophotrochozoa</taxon>
        <taxon>Mollusca</taxon>
        <taxon>Gastropoda</taxon>
        <taxon>Caenogastropoda</taxon>
        <taxon>Architaenioglossa</taxon>
        <taxon>Ampullarioidea</taxon>
        <taxon>Ampullariidae</taxon>
        <taxon>Pomacea</taxon>
    </lineage>
</organism>
<dbReference type="Pfam" id="PF00100">
    <property type="entry name" value="Zona_pellucida"/>
    <property type="match status" value="1"/>
</dbReference>
<keyword evidence="5" id="KW-1185">Reference proteome</keyword>
<keyword evidence="2" id="KW-0472">Membrane</keyword>
<keyword evidence="2" id="KW-1133">Transmembrane helix</keyword>
<reference evidence="4 5" key="1">
    <citation type="submission" date="2018-04" db="EMBL/GenBank/DDBJ databases">
        <title>The genome of golden apple snail Pomacea canaliculata provides insight into stress tolerance and invasive adaptation.</title>
        <authorList>
            <person name="Liu C."/>
            <person name="Liu B."/>
            <person name="Ren Y."/>
            <person name="Zhang Y."/>
            <person name="Wang H."/>
            <person name="Li S."/>
            <person name="Jiang F."/>
            <person name="Yin L."/>
            <person name="Zhang G."/>
            <person name="Qian W."/>
            <person name="Fan W."/>
        </authorList>
    </citation>
    <scope>NUCLEOTIDE SEQUENCE [LARGE SCALE GENOMIC DNA]</scope>
    <source>
        <strain evidence="4">SZHN2017</strain>
        <tissue evidence="4">Muscle</tissue>
    </source>
</reference>
<evidence type="ECO:0000256" key="1">
    <source>
        <dbReference type="SAM" id="MobiDB-lite"/>
    </source>
</evidence>
<keyword evidence="2" id="KW-0812">Transmembrane</keyword>
<name>A0A2T7PQX9_POMCA</name>
<dbReference type="AlphaFoldDB" id="A0A2T7PQX9"/>
<dbReference type="Proteomes" id="UP000245119">
    <property type="component" value="Linkage Group LG2"/>
</dbReference>
<feature type="compositionally biased region" description="Low complexity" evidence="1">
    <location>
        <begin position="531"/>
        <end position="546"/>
    </location>
</feature>
<evidence type="ECO:0000256" key="2">
    <source>
        <dbReference type="SAM" id="Phobius"/>
    </source>
</evidence>
<sequence>MAGSVRGVATEVFVVTTGLGIERLVKGQRPISIVVLPAAGADVSCTPSDAAGESNRNNRLLPCTSAHGPRKRLHGRRHDVGDNVGAAGGRVELAVNWSCRNVSFLAHTCASTSVYMKRQCTTTVLLALLAAVFTGRLLQTTANKNGFFDCRRQGLSCGANGFCDMEGRCACKENHSAIFGQCHLKEIARTTVSARTEDCAAWSEMKVSASVKMPSKERDVKESVIAVRPFPGFQGIVASRFNPVDECRLKENISDPTGPLFHTIVPFGSGDKKSRTNSQPHAFCLQNGSRLYQMDVVIQYTPQIVFNTDQLLTSTCVFSKTGQVELQVGQPYIDSGNLTKAEDSKDITPLIFEVKDKNGSNLHKTSTVTVGDELNLVVKMQNNAAFTYYRVHAASASNGRDTFALVENGCPRKHQVIREFSSIAGNTTTTVTIPIFAFKFVTGDIVYFRVVVFMCEESSGACQTQPLHVNISGVHCSEELDAGEMEVCMQQPEVQMMAILLGTGVVALAIACVAVFTCMWRRARRQEDKLSSPSPSSSSEQSFSIPRAKFEAAY</sequence>
<accession>A0A2T7PQX9</accession>
<protein>
    <recommendedName>
        <fullName evidence="3">ZP domain-containing protein</fullName>
    </recommendedName>
</protein>
<dbReference type="PANTHER" id="PTHR46560">
    <property type="entry name" value="CYPHER, ISOFORM B"/>
    <property type="match status" value="1"/>
</dbReference>